<dbReference type="OrthoDB" id="2520119at2"/>
<sequence>MYFNVMQVARTYRANALWHSGEEAWRQRGRSLPSRLMAPVEPKRSAPVPGAVVPSSFEQFALETTQGLAAVLNAAVRVKQAVRKLAADSQMAALDQRTVRISHPDVLSAFAAPGAQIRSYTIQVDQAAAAPLVEGTVLPSQAETAIAVGSNQMKLTYVDGTAPFSVYIVRSDTNLQALRKIQAALNQMSLPVKASLILDDDEGTVRLRVEGTMTGSGHTFAITDVYGSAAHLTGIGPFPYTGKDAHYRVDDGEQIVSAANQVMLDNGKVTLTLLEASELPVELSILPDSFMASQGLHQVTARYNELLAALQHGLRFLNRPNVNRAFEEAEGLGLSLALNPVPVVAAVEAPDEQAEGQEQEAEPLPDTPWNRIGLSQFPDGTLQVDAAALEQLLAARFTEWQAQLRAPEGPVSTLVRSLNRLLSLPTEELLDKRKAAYRSFASYQFRPWGSLRTYLPLPLSGMLVNRMF</sequence>
<organism evidence="2 3">
    <name type="scientific">Paenibacillus rigui</name>
    <dbReference type="NCBI Taxonomy" id="554312"/>
    <lineage>
        <taxon>Bacteria</taxon>
        <taxon>Bacillati</taxon>
        <taxon>Bacillota</taxon>
        <taxon>Bacilli</taxon>
        <taxon>Bacillales</taxon>
        <taxon>Paenibacillaceae</taxon>
        <taxon>Paenibacillus</taxon>
    </lineage>
</organism>
<accession>A0A229UIW0</accession>
<feature type="compositionally biased region" description="Acidic residues" evidence="1">
    <location>
        <begin position="350"/>
        <end position="363"/>
    </location>
</feature>
<comment type="caution">
    <text evidence="2">The sequence shown here is derived from an EMBL/GenBank/DDBJ whole genome shotgun (WGS) entry which is preliminary data.</text>
</comment>
<reference evidence="2 3" key="1">
    <citation type="submission" date="2017-07" db="EMBL/GenBank/DDBJ databases">
        <title>Genome sequencing and assembly of Paenibacillus rigui.</title>
        <authorList>
            <person name="Mayilraj S."/>
        </authorList>
    </citation>
    <scope>NUCLEOTIDE SEQUENCE [LARGE SCALE GENOMIC DNA]</scope>
    <source>
        <strain evidence="2 3">JCM 16352</strain>
    </source>
</reference>
<gene>
    <name evidence="2" type="ORF">CF651_26185</name>
</gene>
<dbReference type="Proteomes" id="UP000215509">
    <property type="component" value="Unassembled WGS sequence"/>
</dbReference>
<dbReference type="GO" id="GO:0009421">
    <property type="term" value="C:bacterial-type flagellum filament cap"/>
    <property type="evidence" value="ECO:0007669"/>
    <property type="project" value="InterPro"/>
</dbReference>
<evidence type="ECO:0000256" key="1">
    <source>
        <dbReference type="SAM" id="MobiDB-lite"/>
    </source>
</evidence>
<evidence type="ECO:0008006" key="4">
    <source>
        <dbReference type="Google" id="ProtNLM"/>
    </source>
</evidence>
<feature type="region of interest" description="Disordered" evidence="1">
    <location>
        <begin position="350"/>
        <end position="369"/>
    </location>
</feature>
<dbReference type="EMBL" id="NMQW01000048">
    <property type="protein sequence ID" value="OXM83388.1"/>
    <property type="molecule type" value="Genomic_DNA"/>
</dbReference>
<evidence type="ECO:0000313" key="3">
    <source>
        <dbReference type="Proteomes" id="UP000215509"/>
    </source>
</evidence>
<dbReference type="InterPro" id="IPR040026">
    <property type="entry name" value="FliD"/>
</dbReference>
<dbReference type="GO" id="GO:0071973">
    <property type="term" value="P:bacterial-type flagellum-dependent cell motility"/>
    <property type="evidence" value="ECO:0007669"/>
    <property type="project" value="TreeGrafter"/>
</dbReference>
<dbReference type="RefSeq" id="WP_094017815.1">
    <property type="nucleotide sequence ID" value="NZ_NMQW01000048.1"/>
</dbReference>
<proteinExistence type="predicted"/>
<dbReference type="PANTHER" id="PTHR30288">
    <property type="entry name" value="FLAGELLAR CAP/ASSEMBLY PROTEIN FLID"/>
    <property type="match status" value="1"/>
</dbReference>
<evidence type="ECO:0000313" key="2">
    <source>
        <dbReference type="EMBL" id="OXM83388.1"/>
    </source>
</evidence>
<dbReference type="PANTHER" id="PTHR30288:SF0">
    <property type="entry name" value="FLAGELLAR HOOK-ASSOCIATED PROTEIN 2"/>
    <property type="match status" value="1"/>
</dbReference>
<dbReference type="AlphaFoldDB" id="A0A229UIW0"/>
<name>A0A229UIW0_9BACL</name>
<keyword evidence="3" id="KW-1185">Reference proteome</keyword>
<protein>
    <recommendedName>
        <fullName evidence="4">Flagellar hook-associated protein 2 C-terminal domain-containing protein</fullName>
    </recommendedName>
</protein>